<accession>A0AAD5R7I3</accession>
<dbReference type="GO" id="GO:0006283">
    <property type="term" value="P:transcription-coupled nucleotide-excision repair"/>
    <property type="evidence" value="ECO:0007669"/>
    <property type="project" value="TreeGrafter"/>
</dbReference>
<dbReference type="Proteomes" id="UP001196413">
    <property type="component" value="Unassembled WGS sequence"/>
</dbReference>
<dbReference type="InterPro" id="IPR018610">
    <property type="entry name" value="UVSSA"/>
</dbReference>
<protein>
    <submittedName>
        <fullName evidence="1">Uncharacterized protein</fullName>
    </submittedName>
</protein>
<comment type="caution">
    <text evidence="1">The sequence shown here is derived from an EMBL/GenBank/DDBJ whole genome shotgun (WGS) entry which is preliminary data.</text>
</comment>
<dbReference type="PANTHER" id="PTHR28670:SF1">
    <property type="entry name" value="UV-STIMULATED SCAFFOLD PROTEIN A"/>
    <property type="match status" value="1"/>
</dbReference>
<dbReference type="EMBL" id="JAHQIW010006871">
    <property type="protein sequence ID" value="KAJ1370901.1"/>
    <property type="molecule type" value="Genomic_DNA"/>
</dbReference>
<organism evidence="1 2">
    <name type="scientific">Parelaphostrongylus tenuis</name>
    <name type="common">Meningeal worm</name>
    <dbReference type="NCBI Taxonomy" id="148309"/>
    <lineage>
        <taxon>Eukaryota</taxon>
        <taxon>Metazoa</taxon>
        <taxon>Ecdysozoa</taxon>
        <taxon>Nematoda</taxon>
        <taxon>Chromadorea</taxon>
        <taxon>Rhabditida</taxon>
        <taxon>Rhabditina</taxon>
        <taxon>Rhabditomorpha</taxon>
        <taxon>Strongyloidea</taxon>
        <taxon>Metastrongylidae</taxon>
        <taxon>Parelaphostrongylus</taxon>
    </lineage>
</organism>
<reference evidence="1" key="1">
    <citation type="submission" date="2021-06" db="EMBL/GenBank/DDBJ databases">
        <title>Parelaphostrongylus tenuis whole genome reference sequence.</title>
        <authorList>
            <person name="Garwood T.J."/>
            <person name="Larsen P.A."/>
            <person name="Fountain-Jones N.M."/>
            <person name="Garbe J.R."/>
            <person name="Macchietto M.G."/>
            <person name="Kania S.A."/>
            <person name="Gerhold R.W."/>
            <person name="Richards J.E."/>
            <person name="Wolf T.M."/>
        </authorList>
    </citation>
    <scope>NUCLEOTIDE SEQUENCE</scope>
    <source>
        <strain evidence="1">MNPRO001-30</strain>
        <tissue evidence="1">Meninges</tissue>
    </source>
</reference>
<evidence type="ECO:0000313" key="1">
    <source>
        <dbReference type="EMBL" id="KAJ1370901.1"/>
    </source>
</evidence>
<dbReference type="Pfam" id="PF20867">
    <property type="entry name" value="UVSSA_N"/>
    <property type="match status" value="1"/>
</dbReference>
<dbReference type="AlphaFoldDB" id="A0AAD5R7I3"/>
<dbReference type="PANTHER" id="PTHR28670">
    <property type="entry name" value="UV-STIMULATED SCAFFOLD PROTEIN A"/>
    <property type="match status" value="1"/>
</dbReference>
<proteinExistence type="predicted"/>
<dbReference type="GO" id="GO:0009411">
    <property type="term" value="P:response to UV"/>
    <property type="evidence" value="ECO:0007669"/>
    <property type="project" value="InterPro"/>
</dbReference>
<gene>
    <name evidence="1" type="ORF">KIN20_032725</name>
</gene>
<dbReference type="GO" id="GO:0005694">
    <property type="term" value="C:chromosome"/>
    <property type="evidence" value="ECO:0007669"/>
    <property type="project" value="TreeGrafter"/>
</dbReference>
<name>A0AAD5R7I3_PARTN</name>
<dbReference type="InterPro" id="IPR049408">
    <property type="entry name" value="UVSSA_N_a-solenoid_rpt"/>
</dbReference>
<keyword evidence="2" id="KW-1185">Reference proteome</keyword>
<evidence type="ECO:0000313" key="2">
    <source>
        <dbReference type="Proteomes" id="UP001196413"/>
    </source>
</evidence>
<sequence>MASNKNDVTIATDSRDFKRLKHEVRTNEHIIPDYLDSLITLLKRFDSRRRQALMSLFDYFFNRSHKFRENTVERLQELLLLVCETNPLRHPLPGPKSEVQSLKVIWAQVKKRPLLLGEIFPLHF</sequence>
<dbReference type="GO" id="GO:0000993">
    <property type="term" value="F:RNA polymerase II complex binding"/>
    <property type="evidence" value="ECO:0007669"/>
    <property type="project" value="TreeGrafter"/>
</dbReference>